<keyword evidence="2" id="KW-1185">Reference proteome</keyword>
<dbReference type="RefSeq" id="XP_013258543.1">
    <property type="nucleotide sequence ID" value="XM_013403089.1"/>
</dbReference>
<dbReference type="OrthoDB" id="4725912at2759"/>
<organism evidence="1 2">
    <name type="scientific">Exophiala aquamarina CBS 119918</name>
    <dbReference type="NCBI Taxonomy" id="1182545"/>
    <lineage>
        <taxon>Eukaryota</taxon>
        <taxon>Fungi</taxon>
        <taxon>Dikarya</taxon>
        <taxon>Ascomycota</taxon>
        <taxon>Pezizomycotina</taxon>
        <taxon>Eurotiomycetes</taxon>
        <taxon>Chaetothyriomycetidae</taxon>
        <taxon>Chaetothyriales</taxon>
        <taxon>Herpotrichiellaceae</taxon>
        <taxon>Exophiala</taxon>
    </lineage>
</organism>
<dbReference type="AlphaFoldDB" id="A0A072P9J8"/>
<dbReference type="EMBL" id="AMGV01000006">
    <property type="protein sequence ID" value="KEF55953.1"/>
    <property type="molecule type" value="Genomic_DNA"/>
</dbReference>
<dbReference type="VEuPathDB" id="FungiDB:A1O9_07533"/>
<accession>A0A072P9J8</accession>
<evidence type="ECO:0000313" key="2">
    <source>
        <dbReference type="Proteomes" id="UP000027920"/>
    </source>
</evidence>
<gene>
    <name evidence="1" type="ORF">A1O9_07533</name>
</gene>
<proteinExistence type="predicted"/>
<evidence type="ECO:0000313" key="1">
    <source>
        <dbReference type="EMBL" id="KEF55953.1"/>
    </source>
</evidence>
<name>A0A072P9J8_9EURO</name>
<reference evidence="1 2" key="1">
    <citation type="submission" date="2013-03" db="EMBL/GenBank/DDBJ databases">
        <title>The Genome Sequence of Exophiala aquamarina CBS 119918.</title>
        <authorList>
            <consortium name="The Broad Institute Genomics Platform"/>
            <person name="Cuomo C."/>
            <person name="de Hoog S."/>
            <person name="Gorbushina A."/>
            <person name="Walker B."/>
            <person name="Young S.K."/>
            <person name="Zeng Q."/>
            <person name="Gargeya S."/>
            <person name="Fitzgerald M."/>
            <person name="Haas B."/>
            <person name="Abouelleil A."/>
            <person name="Allen A.W."/>
            <person name="Alvarado L."/>
            <person name="Arachchi H.M."/>
            <person name="Berlin A.M."/>
            <person name="Chapman S.B."/>
            <person name="Gainer-Dewar J."/>
            <person name="Goldberg J."/>
            <person name="Griggs A."/>
            <person name="Gujja S."/>
            <person name="Hansen M."/>
            <person name="Howarth C."/>
            <person name="Imamovic A."/>
            <person name="Ireland A."/>
            <person name="Larimer J."/>
            <person name="McCowan C."/>
            <person name="Murphy C."/>
            <person name="Pearson M."/>
            <person name="Poon T.W."/>
            <person name="Priest M."/>
            <person name="Roberts A."/>
            <person name="Saif S."/>
            <person name="Shea T."/>
            <person name="Sisk P."/>
            <person name="Sykes S."/>
            <person name="Wortman J."/>
            <person name="Nusbaum C."/>
            <person name="Birren B."/>
        </authorList>
    </citation>
    <scope>NUCLEOTIDE SEQUENCE [LARGE SCALE GENOMIC DNA]</scope>
    <source>
        <strain evidence="1 2">CBS 119918</strain>
    </source>
</reference>
<protein>
    <submittedName>
        <fullName evidence="1">Uncharacterized protein</fullName>
    </submittedName>
</protein>
<dbReference type="HOGENOM" id="CLU_1540052_0_0_1"/>
<comment type="caution">
    <text evidence="1">The sequence shown here is derived from an EMBL/GenBank/DDBJ whole genome shotgun (WGS) entry which is preliminary data.</text>
</comment>
<sequence length="174" mass="18798">MSNSIPSLILYGPTGDGSLYTVDQANNRCVLFSSKVNESKPQLQMYRIVQGGLLQPLGTAAISSLSGSTVISIHGQEIKMKIKYESLTPTKSFTCPAGVMTWRSTSWGNGMELWDQAGVKLARYVYLKLSGDPKLEIFVPLNDMLLDLVVTAAVSLLVDDKKSLNIVAEVLGAA</sequence>
<dbReference type="GeneID" id="25282447"/>
<dbReference type="Proteomes" id="UP000027920">
    <property type="component" value="Unassembled WGS sequence"/>
</dbReference>